<dbReference type="Proteomes" id="UP000465112">
    <property type="component" value="Chromosome 7"/>
</dbReference>
<feature type="region of interest" description="Disordered" evidence="1">
    <location>
        <begin position="117"/>
        <end position="147"/>
    </location>
</feature>
<evidence type="ECO:0000313" key="3">
    <source>
        <dbReference type="EMBL" id="KAF1388214.1"/>
    </source>
</evidence>
<keyword evidence="2" id="KW-0732">Signal</keyword>
<protein>
    <recommendedName>
        <fullName evidence="5">TNFR-Cys domain-containing protein</fullName>
    </recommendedName>
</protein>
<feature type="compositionally biased region" description="Polar residues" evidence="1">
    <location>
        <begin position="62"/>
        <end position="73"/>
    </location>
</feature>
<sequence length="381" mass="39196">MASTTFIKGTGCTGNLRLLLLGLLLPLVLVSGETTTGSTSTNSTAAPTDTTSGATATTSSTQPLTNSGSTTMQPSISTTIGPTTNSTTVGSSTTFGGKPSASSTVGLTALMQSSTAMTTGGTTSSSSMTSNSGSMTSSVSTSLSSNSTDRMNGTIMIQCPSFICNYSDCYTMYTSQNATHCAAGFCQLIRHMDMCYNVSCSASCADKCVKASQTNCSISCCNSTGCLNSSFASMIMMTTTVIATTTTTPTPVTTTTATSPQTTANKGNKCNTGVCTGTDCYTKFQEVQICSTSQPHCQLKKETKDSSFQWTAGCTNCSGETPCKTSTVPPCLLECCNATPSASCLMLNGTLNVPNFATRGPHLHKELIASLICLLAITLLL</sequence>
<organism evidence="3 4">
    <name type="scientific">Perca fluviatilis</name>
    <name type="common">European perch</name>
    <dbReference type="NCBI Taxonomy" id="8168"/>
    <lineage>
        <taxon>Eukaryota</taxon>
        <taxon>Metazoa</taxon>
        <taxon>Chordata</taxon>
        <taxon>Craniata</taxon>
        <taxon>Vertebrata</taxon>
        <taxon>Euteleostomi</taxon>
        <taxon>Actinopterygii</taxon>
        <taxon>Neopterygii</taxon>
        <taxon>Teleostei</taxon>
        <taxon>Neoteleostei</taxon>
        <taxon>Acanthomorphata</taxon>
        <taxon>Eupercaria</taxon>
        <taxon>Perciformes</taxon>
        <taxon>Percoidei</taxon>
        <taxon>Percidae</taxon>
        <taxon>Percinae</taxon>
        <taxon>Perca</taxon>
    </lineage>
</organism>
<keyword evidence="4" id="KW-1185">Reference proteome</keyword>
<comment type="caution">
    <text evidence="3">The sequence shown here is derived from an EMBL/GenBank/DDBJ whole genome shotgun (WGS) entry which is preliminary data.</text>
</comment>
<dbReference type="EMBL" id="VHII01000007">
    <property type="protein sequence ID" value="KAF1388214.1"/>
    <property type="molecule type" value="Genomic_DNA"/>
</dbReference>
<evidence type="ECO:0000256" key="1">
    <source>
        <dbReference type="SAM" id="MobiDB-lite"/>
    </source>
</evidence>
<gene>
    <name evidence="3" type="ORF">PFLUV_G00087870</name>
</gene>
<evidence type="ECO:0000313" key="4">
    <source>
        <dbReference type="Proteomes" id="UP000465112"/>
    </source>
</evidence>
<feature type="compositionally biased region" description="Low complexity" evidence="1">
    <location>
        <begin position="34"/>
        <end position="61"/>
    </location>
</feature>
<feature type="compositionally biased region" description="Low complexity" evidence="1">
    <location>
        <begin position="74"/>
        <end position="97"/>
    </location>
</feature>
<proteinExistence type="predicted"/>
<accession>A0A6A5FEK5</accession>
<name>A0A6A5FEK5_PERFL</name>
<evidence type="ECO:0008006" key="5">
    <source>
        <dbReference type="Google" id="ProtNLM"/>
    </source>
</evidence>
<feature type="region of interest" description="Disordered" evidence="1">
    <location>
        <begin position="34"/>
        <end position="100"/>
    </location>
</feature>
<reference evidence="3 4" key="1">
    <citation type="submission" date="2019-06" db="EMBL/GenBank/DDBJ databases">
        <title>A chromosome-scale genome assembly of the European perch, Perca fluviatilis.</title>
        <authorList>
            <person name="Roques C."/>
            <person name="Zahm M."/>
            <person name="Cabau C."/>
            <person name="Klopp C."/>
            <person name="Bouchez O."/>
            <person name="Donnadieu C."/>
            <person name="Kuhl H."/>
            <person name="Gislard M."/>
            <person name="Guendouz S."/>
            <person name="Journot L."/>
            <person name="Haffray P."/>
            <person name="Bestin A."/>
            <person name="Morvezen R."/>
            <person name="Feron R."/>
            <person name="Wen M."/>
            <person name="Jouanno E."/>
            <person name="Herpin A."/>
            <person name="Schartl M."/>
            <person name="Postlethwait J."/>
            <person name="Schaerlinger B."/>
            <person name="Chardard D."/>
            <person name="Lecocq T."/>
            <person name="Poncet C."/>
            <person name="Jaffrelo L."/>
            <person name="Lampietro C."/>
            <person name="Guiguen Y."/>
        </authorList>
    </citation>
    <scope>NUCLEOTIDE SEQUENCE [LARGE SCALE GENOMIC DNA]</scope>
    <source>
        <tissue evidence="3">Blood</tissue>
    </source>
</reference>
<dbReference type="AlphaFoldDB" id="A0A6A5FEK5"/>
<feature type="chain" id="PRO_5025449176" description="TNFR-Cys domain-containing protein" evidence="2">
    <location>
        <begin position="33"/>
        <end position="381"/>
    </location>
</feature>
<evidence type="ECO:0000256" key="2">
    <source>
        <dbReference type="SAM" id="SignalP"/>
    </source>
</evidence>
<feature type="signal peptide" evidence="2">
    <location>
        <begin position="1"/>
        <end position="32"/>
    </location>
</feature>